<comment type="caution">
    <text evidence="1">The sequence shown here is derived from an EMBL/GenBank/DDBJ whole genome shotgun (WGS) entry which is preliminary data.</text>
</comment>
<proteinExistence type="predicted"/>
<dbReference type="GeneID" id="76149739"/>
<protein>
    <submittedName>
        <fullName evidence="1">Uncharacterized protein</fullName>
    </submittedName>
</protein>
<accession>A0AAD5FZQ3</accession>
<evidence type="ECO:0000313" key="2">
    <source>
        <dbReference type="Proteomes" id="UP001204833"/>
    </source>
</evidence>
<organism evidence="1 2">
    <name type="scientific">Candida theae</name>
    <dbReference type="NCBI Taxonomy" id="1198502"/>
    <lineage>
        <taxon>Eukaryota</taxon>
        <taxon>Fungi</taxon>
        <taxon>Dikarya</taxon>
        <taxon>Ascomycota</taxon>
        <taxon>Saccharomycotina</taxon>
        <taxon>Pichiomycetes</taxon>
        <taxon>Debaryomycetaceae</taxon>
        <taxon>Candida/Lodderomyces clade</taxon>
        <taxon>Candida</taxon>
    </lineage>
</organism>
<name>A0AAD5FZQ3_9ASCO</name>
<dbReference type="Proteomes" id="UP001204833">
    <property type="component" value="Unassembled WGS sequence"/>
</dbReference>
<dbReference type="AlphaFoldDB" id="A0AAD5FZQ3"/>
<keyword evidence="2" id="KW-1185">Reference proteome</keyword>
<dbReference type="RefSeq" id="XP_051609828.1">
    <property type="nucleotide sequence ID" value="XM_051750911.1"/>
</dbReference>
<sequence length="335" mass="39204">MYSNLQFNGDPPQLLGIDTTTTNSWPHYSLALQIIKTYFLADLNTRLDGDIIERKIEYYESYVEKLRSVYMEVERSTFYLKLLDSLKGLKELWQAYTSVVGMYVIDASILNYRFVSSKLLTTLNSETFGDTDHKSKLLRYKSRNDIYMNRKLRLMFLKVKFAEVHALASRVNFELRREQFVHSSMLEKFDEYLVFIDTKDNDSDLISELDPLGKPMDNPSLPDFEDEQVIGGGGFSKDEINFYNFKDGMSHGHVYFGEVENNENQFTIPNHIYIKSISSKRYFDTLCFLIKQPHKKVKADRIIEEILEARRMDEYAGSKVPYLNEVTQIIFNDSK</sequence>
<gene>
    <name evidence="1" type="ORF">KGF57_001680</name>
</gene>
<dbReference type="EMBL" id="JAIHNG010000075">
    <property type="protein sequence ID" value="KAI5961555.1"/>
    <property type="molecule type" value="Genomic_DNA"/>
</dbReference>
<reference evidence="1 2" key="1">
    <citation type="journal article" date="2022" name="DNA Res.">
        <title>Genome analysis of five recently described species of the CUG-Ser clade uncovers Candida theae as a new hybrid lineage with pathogenic potential in the Candida parapsilosis species complex.</title>
        <authorList>
            <person name="Mixao V."/>
            <person name="Del Olmo V."/>
            <person name="Hegedusova E."/>
            <person name="Saus E."/>
            <person name="Pryszcz L."/>
            <person name="Cillingova A."/>
            <person name="Nosek J."/>
            <person name="Gabaldon T."/>
        </authorList>
    </citation>
    <scope>NUCLEOTIDE SEQUENCE [LARGE SCALE GENOMIC DNA]</scope>
    <source>
        <strain evidence="1 2">CBS 12239</strain>
    </source>
</reference>
<evidence type="ECO:0000313" key="1">
    <source>
        <dbReference type="EMBL" id="KAI5961555.1"/>
    </source>
</evidence>